<dbReference type="Gene3D" id="2.120.10.80">
    <property type="entry name" value="Kelch-type beta propeller"/>
    <property type="match status" value="2"/>
</dbReference>
<dbReference type="PANTHER" id="PTHR23244">
    <property type="entry name" value="KELCH REPEAT DOMAIN"/>
    <property type="match status" value="1"/>
</dbReference>
<accession>A0A4T0X1W9</accession>
<dbReference type="EMBL" id="SELW01000370">
    <property type="protein sequence ID" value="TID28784.1"/>
    <property type="molecule type" value="Genomic_DNA"/>
</dbReference>
<feature type="region of interest" description="Disordered" evidence="1">
    <location>
        <begin position="560"/>
        <end position="591"/>
    </location>
</feature>
<organism evidence="2 3">
    <name type="scientific">Pichia inconspicua</name>
    <dbReference type="NCBI Taxonomy" id="52247"/>
    <lineage>
        <taxon>Eukaryota</taxon>
        <taxon>Fungi</taxon>
        <taxon>Dikarya</taxon>
        <taxon>Ascomycota</taxon>
        <taxon>Saccharomycotina</taxon>
        <taxon>Pichiomycetes</taxon>
        <taxon>Pichiales</taxon>
        <taxon>Pichiaceae</taxon>
        <taxon>Pichia</taxon>
    </lineage>
</organism>
<name>A0A4T0X1W9_9ASCO</name>
<protein>
    <submittedName>
        <fullName evidence="2">Uncharacterized protein</fullName>
    </submittedName>
</protein>
<proteinExistence type="predicted"/>
<evidence type="ECO:0000313" key="3">
    <source>
        <dbReference type="Proteomes" id="UP000307173"/>
    </source>
</evidence>
<dbReference type="InterPro" id="IPR015915">
    <property type="entry name" value="Kelch-typ_b-propeller"/>
</dbReference>
<evidence type="ECO:0000256" key="1">
    <source>
        <dbReference type="SAM" id="MobiDB-lite"/>
    </source>
</evidence>
<dbReference type="PANTHER" id="PTHR23244:SF456">
    <property type="entry name" value="MULTIPLE EPIDERMAL GROWTH FACTOR-LIKE DOMAINS PROTEIN 8"/>
    <property type="match status" value="1"/>
</dbReference>
<sequence>MDAYLQRKDLPSFLKPAGSAIIYSNVDLSNRQTYKKENYKYHQYYENLSNNINSTGAKSTFFPDDSFSYYKTHKVYRPVGQSTNTQASEETRKAFQEFDSFVDFPTLFSDYPLRGLSYHTAVDMPDGIYVFNGLEALHSEEYKDLLMKITNNFTIPPTNITIDCDYDIPSPIDKEKILSMGLRPCRTVKRYLPDSKSFRFVAEMAESLFEDDLEDKHEVDRDDDVIKKTSKFRRFTGVEESDNLFADKGSKINTDALKATLNRKAKSESNSSNILHSLPKPLISSAAAKVSERYFLMYGGLEIQTRIKHPDPMHCVITKKLVPNNEFWIFDTFTCKFRELKLSIHPTYSSVFPNSVPRFGHSLTYSLEESTKQSSETVLQSDKSLGKKKTFSKLVVIYVMGGYKSSACYNSFVAMNDLWKCDLFLDSQETSEEAVASPIGNFTMVNEIYSYIINKNVEMLPNIANNLEFKGVMNHTKASSPWPRPRGFFSMELIDEDFLSEYVQWRKNDSMIFEESEEDTTKIHSPVPTVKTKLNFSFLQTSVTTKTLLDKEVMNKTISRSSDYTQSSSSSTDQNTSFSPTSESTTNTSNTSMNKRKLLLILGGSTTLYTKYSDDENNEEHVFYTRDILNDIWIFDFRTENWYELSELVEIRPKLAICGHSILVKNKAIKLLGGIEKSHYPYEYFEPLHADLHVNCLDFKVAQKCVSRFFDKIQSKFDNSSDIVGRGFNLMDKYSSCYCSYCLYDLDFSTFKWKVVRLAFVRSLEYFGPWNYYPGCKILTGTVITKSVALQDADNSNSEFDEEFEISSKARLKDHHI</sequence>
<dbReference type="OrthoDB" id="10251809at2759"/>
<evidence type="ECO:0000313" key="2">
    <source>
        <dbReference type="EMBL" id="TID28784.1"/>
    </source>
</evidence>
<comment type="caution">
    <text evidence="2">The sequence shown here is derived from an EMBL/GenBank/DDBJ whole genome shotgun (WGS) entry which is preliminary data.</text>
</comment>
<reference evidence="2 3" key="1">
    <citation type="journal article" date="2019" name="Front. Genet.">
        <title>Whole-Genome Sequencing of the Opportunistic Yeast Pathogen Candida inconspicua Uncovers Its Hybrid Origin.</title>
        <authorList>
            <person name="Mixao V."/>
            <person name="Hansen A.P."/>
            <person name="Saus E."/>
            <person name="Boekhout T."/>
            <person name="Lass-Florl C."/>
            <person name="Gabaldon T."/>
        </authorList>
    </citation>
    <scope>NUCLEOTIDE SEQUENCE [LARGE SCALE GENOMIC DNA]</scope>
    <source>
        <strain evidence="2 3">CBS 180</strain>
    </source>
</reference>
<dbReference type="STRING" id="52247.A0A4T0X1W9"/>
<dbReference type="AlphaFoldDB" id="A0A4T0X1W9"/>
<keyword evidence="3" id="KW-1185">Reference proteome</keyword>
<dbReference type="Proteomes" id="UP000307173">
    <property type="component" value="Unassembled WGS sequence"/>
</dbReference>
<gene>
    <name evidence="2" type="ORF">CANINC_002303</name>
</gene>